<dbReference type="GeneID" id="113399307"/>
<dbReference type="InterPro" id="IPR033116">
    <property type="entry name" value="TRYPSIN_SER"/>
</dbReference>
<dbReference type="GO" id="GO:0006508">
    <property type="term" value="P:proteolysis"/>
    <property type="evidence" value="ECO:0007669"/>
    <property type="project" value="UniProtKB-KW"/>
</dbReference>
<protein>
    <submittedName>
        <fullName evidence="6">CLIP domain-containing serine protease HP8-like</fullName>
    </submittedName>
</protein>
<evidence type="ECO:0000313" key="6">
    <source>
        <dbReference type="RefSeq" id="XP_026494184.2"/>
    </source>
</evidence>
<evidence type="ECO:0000259" key="4">
    <source>
        <dbReference type="PROSITE" id="PS50240"/>
    </source>
</evidence>
<keyword evidence="5" id="KW-1185">Reference proteome</keyword>
<evidence type="ECO:0000256" key="3">
    <source>
        <dbReference type="RuleBase" id="RU363034"/>
    </source>
</evidence>
<reference evidence="6" key="1">
    <citation type="submission" date="2025-08" db="UniProtKB">
        <authorList>
            <consortium name="RefSeq"/>
        </authorList>
    </citation>
    <scope>IDENTIFICATION</scope>
    <source>
        <tissue evidence="6">Whole body</tissue>
    </source>
</reference>
<dbReference type="Gene3D" id="2.40.10.10">
    <property type="entry name" value="Trypsin-like serine proteases"/>
    <property type="match status" value="3"/>
</dbReference>
<comment type="similarity">
    <text evidence="2">Belongs to the peptidase S1 family. CLIP subfamily.</text>
</comment>
<dbReference type="RefSeq" id="XP_026494184.2">
    <property type="nucleotide sequence ID" value="XM_026638399.2"/>
</dbReference>
<dbReference type="PROSITE" id="PS00135">
    <property type="entry name" value="TRYPSIN_SER"/>
    <property type="match status" value="1"/>
</dbReference>
<dbReference type="OrthoDB" id="547031at2759"/>
<dbReference type="PRINTS" id="PR00722">
    <property type="entry name" value="CHYMOTRYPSIN"/>
</dbReference>
<accession>A0A8B8IAX0</accession>
<proteinExistence type="inferred from homology"/>
<dbReference type="SMART" id="SM00020">
    <property type="entry name" value="Tryp_SPc"/>
    <property type="match status" value="1"/>
</dbReference>
<dbReference type="InterPro" id="IPR043504">
    <property type="entry name" value="Peptidase_S1_PA_chymotrypsin"/>
</dbReference>
<organism evidence="5 6">
    <name type="scientific">Vanessa tameamea</name>
    <name type="common">Kamehameha butterfly</name>
    <dbReference type="NCBI Taxonomy" id="334116"/>
    <lineage>
        <taxon>Eukaryota</taxon>
        <taxon>Metazoa</taxon>
        <taxon>Ecdysozoa</taxon>
        <taxon>Arthropoda</taxon>
        <taxon>Hexapoda</taxon>
        <taxon>Insecta</taxon>
        <taxon>Pterygota</taxon>
        <taxon>Neoptera</taxon>
        <taxon>Endopterygota</taxon>
        <taxon>Lepidoptera</taxon>
        <taxon>Glossata</taxon>
        <taxon>Ditrysia</taxon>
        <taxon>Papilionoidea</taxon>
        <taxon>Nymphalidae</taxon>
        <taxon>Nymphalinae</taxon>
        <taxon>Vanessa</taxon>
    </lineage>
</organism>
<dbReference type="PROSITE" id="PS00134">
    <property type="entry name" value="TRYPSIN_HIS"/>
    <property type="match status" value="1"/>
</dbReference>
<sequence>MCRCTRIYIFVAIIMRHVRTEDTLGNIEQHPAWNIIDKFECGFSASDRIIGGMNAALGQFPWITRLGYYTSGEKEPGWLCGGALITDRYVLTAAHCVKNIAEDSELSLVRIGEYNTMTNPDCQLYLCAPPVQDRKIKKVIPHPSYDKPPFHNDLAMILLDKPVEINDYVLPICLPRSHRYCNAELNEFVTVAGWGKTNMTTEAKAKILQYVSMPIVKAESCDSFGKGFKLAVSQICAGGQRNKDACVGDSGGPLMKVFDTPDGPKNFLMGVVSFGPTICGIKKPGVYTSIPYYLKWILNNVIS</sequence>
<feature type="domain" description="Peptidase S1" evidence="4">
    <location>
        <begin position="49"/>
        <end position="302"/>
    </location>
</feature>
<dbReference type="InterPro" id="IPR051487">
    <property type="entry name" value="Ser/Thr_Proteases_Immune/Dev"/>
</dbReference>
<dbReference type="InterPro" id="IPR009003">
    <property type="entry name" value="Peptidase_S1_PA"/>
</dbReference>
<evidence type="ECO:0000256" key="2">
    <source>
        <dbReference type="ARBA" id="ARBA00024195"/>
    </source>
</evidence>
<dbReference type="AlphaFoldDB" id="A0A8B8IAX0"/>
<dbReference type="PROSITE" id="PS50240">
    <property type="entry name" value="TRYPSIN_DOM"/>
    <property type="match status" value="1"/>
</dbReference>
<dbReference type="InterPro" id="IPR018114">
    <property type="entry name" value="TRYPSIN_HIS"/>
</dbReference>
<dbReference type="PANTHER" id="PTHR24256">
    <property type="entry name" value="TRYPTASE-RELATED"/>
    <property type="match status" value="1"/>
</dbReference>
<dbReference type="Pfam" id="PF00089">
    <property type="entry name" value="Trypsin"/>
    <property type="match status" value="1"/>
</dbReference>
<dbReference type="OMA" id="ENARCES"/>
<dbReference type="GO" id="GO:0042381">
    <property type="term" value="P:hemolymph coagulation"/>
    <property type="evidence" value="ECO:0007669"/>
    <property type="project" value="UniProtKB-KW"/>
</dbReference>
<evidence type="ECO:0000256" key="1">
    <source>
        <dbReference type="ARBA" id="ARBA00023157"/>
    </source>
</evidence>
<keyword evidence="3" id="KW-0645">Protease</keyword>
<gene>
    <name evidence="6" type="primary">LOC113399307</name>
</gene>
<evidence type="ECO:0000313" key="5">
    <source>
        <dbReference type="Proteomes" id="UP001652626"/>
    </source>
</evidence>
<dbReference type="SUPFAM" id="SSF50494">
    <property type="entry name" value="Trypsin-like serine proteases"/>
    <property type="match status" value="1"/>
</dbReference>
<name>A0A8B8IAX0_VANTA</name>
<keyword evidence="3" id="KW-0378">Hydrolase</keyword>
<dbReference type="GO" id="GO:0004252">
    <property type="term" value="F:serine-type endopeptidase activity"/>
    <property type="evidence" value="ECO:0007669"/>
    <property type="project" value="InterPro"/>
</dbReference>
<dbReference type="InterPro" id="IPR001254">
    <property type="entry name" value="Trypsin_dom"/>
</dbReference>
<dbReference type="Proteomes" id="UP001652626">
    <property type="component" value="Chromosome 19"/>
</dbReference>
<keyword evidence="3" id="KW-0720">Serine protease</keyword>
<keyword evidence="1" id="KW-1015">Disulfide bond</keyword>
<dbReference type="CDD" id="cd00190">
    <property type="entry name" value="Tryp_SPc"/>
    <property type="match status" value="1"/>
</dbReference>
<dbReference type="InterPro" id="IPR001314">
    <property type="entry name" value="Peptidase_S1A"/>
</dbReference>